<keyword evidence="3 4" id="KW-0342">GTP-binding</keyword>
<proteinExistence type="inferred from homology"/>
<evidence type="ECO:0000259" key="7">
    <source>
        <dbReference type="Pfam" id="PF22740"/>
    </source>
</evidence>
<dbReference type="InterPro" id="IPR053930">
    <property type="entry name" value="RapZ-like_N"/>
</dbReference>
<evidence type="ECO:0000313" key="9">
    <source>
        <dbReference type="Proteomes" id="UP000294593"/>
    </source>
</evidence>
<gene>
    <name evidence="8" type="ORF">EV672_11110</name>
</gene>
<feature type="binding site" evidence="4">
    <location>
        <begin position="11"/>
        <end position="18"/>
    </location>
    <ligand>
        <name>ATP</name>
        <dbReference type="ChEBI" id="CHEBI:30616"/>
    </ligand>
</feature>
<keyword evidence="1 4" id="KW-0547">Nucleotide-binding</keyword>
<reference evidence="8 9" key="1">
    <citation type="submission" date="2019-03" db="EMBL/GenBank/DDBJ databases">
        <title>Genomic Encyclopedia of Type Strains, Phase IV (KMG-IV): sequencing the most valuable type-strain genomes for metagenomic binning, comparative biology and taxonomic classification.</title>
        <authorList>
            <person name="Goeker M."/>
        </authorList>
    </citation>
    <scope>NUCLEOTIDE SEQUENCE [LARGE SCALE GENOMIC DNA]</scope>
    <source>
        <strain evidence="8 9">DSM 11901</strain>
    </source>
</reference>
<keyword evidence="9" id="KW-1185">Reference proteome</keyword>
<feature type="domain" description="RapZ C-terminal" evidence="7">
    <location>
        <begin position="195"/>
        <end position="312"/>
    </location>
</feature>
<dbReference type="Pfam" id="PF03668">
    <property type="entry name" value="RapZ-like_N"/>
    <property type="match status" value="1"/>
</dbReference>
<dbReference type="Pfam" id="PF22740">
    <property type="entry name" value="PapZ_C"/>
    <property type="match status" value="1"/>
</dbReference>
<evidence type="ECO:0000256" key="2">
    <source>
        <dbReference type="ARBA" id="ARBA00022840"/>
    </source>
</evidence>
<accession>A0A4R6R519</accession>
<dbReference type="SUPFAM" id="SSF52540">
    <property type="entry name" value="P-loop containing nucleoside triphosphate hydrolases"/>
    <property type="match status" value="1"/>
</dbReference>
<dbReference type="Proteomes" id="UP000294593">
    <property type="component" value="Unassembled WGS sequence"/>
</dbReference>
<protein>
    <submittedName>
        <fullName evidence="8">UPF0042 nucleotide-binding protein</fullName>
    </submittedName>
</protein>
<sequence>MSKLDIVLLTGISGSGKSVALNALEDAGYFCVDNLPPELLSGLIVLEEARDASMRRRVAVAVDVRSAGSLPHLMPVLQELQQDGHKVRSVFLDASTDALVRRFSETRRPHPLSQVHQPAPRTNPATPAPRRRASDNDTTLAPPADQALVEAIRTERELLSPLREVSTVIDTSLLRPAQLRTWIRNIVQAAPSRLTLVFESFAFKQGVPMDADFVFDVRMLPNPFYIKELKPQTGRDQPVIDYLAQQPESAELIAQIEAFLLRWLPALEGDQRSYVTVAIGCTGGQHRSVYCVEQLTQRFSARGVVLARHRELDAK</sequence>
<keyword evidence="2 4" id="KW-0067">ATP-binding</keyword>
<dbReference type="HAMAP" id="MF_00636">
    <property type="entry name" value="RapZ_like"/>
    <property type="match status" value="1"/>
</dbReference>
<feature type="domain" description="RapZ-like N-terminal" evidence="6">
    <location>
        <begin position="4"/>
        <end position="115"/>
    </location>
</feature>
<evidence type="ECO:0000313" key="8">
    <source>
        <dbReference type="EMBL" id="TDP80675.1"/>
    </source>
</evidence>
<comment type="caution">
    <text evidence="8">The sequence shown here is derived from an EMBL/GenBank/DDBJ whole genome shotgun (WGS) entry which is preliminary data.</text>
</comment>
<dbReference type="RefSeq" id="WP_133610951.1">
    <property type="nucleotide sequence ID" value="NZ_JBASTO010000130.1"/>
</dbReference>
<dbReference type="PIRSF" id="PIRSF005052">
    <property type="entry name" value="P-loopkin"/>
    <property type="match status" value="1"/>
</dbReference>
<evidence type="ECO:0000256" key="1">
    <source>
        <dbReference type="ARBA" id="ARBA00022741"/>
    </source>
</evidence>
<dbReference type="NCBIfam" id="NF003828">
    <property type="entry name" value="PRK05416.1"/>
    <property type="match status" value="1"/>
</dbReference>
<evidence type="ECO:0000256" key="4">
    <source>
        <dbReference type="HAMAP-Rule" id="MF_00636"/>
    </source>
</evidence>
<name>A0A4R6R519_9BURK</name>
<dbReference type="InterPro" id="IPR005337">
    <property type="entry name" value="RapZ-like"/>
</dbReference>
<feature type="binding site" evidence="4">
    <location>
        <begin position="63"/>
        <end position="66"/>
    </location>
    <ligand>
        <name>GTP</name>
        <dbReference type="ChEBI" id="CHEBI:37565"/>
    </ligand>
</feature>
<dbReference type="InterPro" id="IPR027417">
    <property type="entry name" value="P-loop_NTPase"/>
</dbReference>
<dbReference type="PANTHER" id="PTHR30448">
    <property type="entry name" value="RNASE ADAPTER PROTEIN RAPZ"/>
    <property type="match status" value="1"/>
</dbReference>
<evidence type="ECO:0000259" key="6">
    <source>
        <dbReference type="Pfam" id="PF03668"/>
    </source>
</evidence>
<evidence type="ECO:0000256" key="3">
    <source>
        <dbReference type="ARBA" id="ARBA00023134"/>
    </source>
</evidence>
<dbReference type="GO" id="GO:0005524">
    <property type="term" value="F:ATP binding"/>
    <property type="evidence" value="ECO:0007669"/>
    <property type="project" value="UniProtKB-UniRule"/>
</dbReference>
<organism evidence="8 9">
    <name type="scientific">Aquabacterium commune</name>
    <dbReference type="NCBI Taxonomy" id="70586"/>
    <lineage>
        <taxon>Bacteria</taxon>
        <taxon>Pseudomonadati</taxon>
        <taxon>Pseudomonadota</taxon>
        <taxon>Betaproteobacteria</taxon>
        <taxon>Burkholderiales</taxon>
        <taxon>Aquabacterium</taxon>
    </lineage>
</organism>
<dbReference type="AlphaFoldDB" id="A0A4R6R519"/>
<feature type="region of interest" description="Disordered" evidence="5">
    <location>
        <begin position="106"/>
        <end position="144"/>
    </location>
</feature>
<evidence type="ECO:0000256" key="5">
    <source>
        <dbReference type="SAM" id="MobiDB-lite"/>
    </source>
</evidence>
<dbReference type="InterPro" id="IPR053931">
    <property type="entry name" value="RapZ_C"/>
</dbReference>
<dbReference type="GO" id="GO:0005525">
    <property type="term" value="F:GTP binding"/>
    <property type="evidence" value="ECO:0007669"/>
    <property type="project" value="UniProtKB-UniRule"/>
</dbReference>
<dbReference type="OrthoDB" id="9784461at2"/>
<dbReference type="PANTHER" id="PTHR30448:SF0">
    <property type="entry name" value="RNASE ADAPTER PROTEIN RAPZ"/>
    <property type="match status" value="1"/>
</dbReference>
<dbReference type="EMBL" id="SNXW01000011">
    <property type="protein sequence ID" value="TDP80675.1"/>
    <property type="molecule type" value="Genomic_DNA"/>
</dbReference>